<reference evidence="1" key="1">
    <citation type="submission" date="2021-11" db="EMBL/GenBank/DDBJ databases">
        <title>Study of the species diversity of bacterial strains isolated from a unique natural object - Shulgan-Tash cave (Bashkiria).</title>
        <authorList>
            <person name="Sazanova A.L."/>
            <person name="Chirak E.R."/>
            <person name="Safronova V.I."/>
        </authorList>
    </citation>
    <scope>NUCLEOTIDE SEQUENCE</scope>
    <source>
        <strain evidence="1">P1</strain>
    </source>
</reference>
<protein>
    <submittedName>
        <fullName evidence="1">Uncharacterized protein</fullName>
    </submittedName>
</protein>
<evidence type="ECO:0000313" key="2">
    <source>
        <dbReference type="Proteomes" id="UP001059663"/>
    </source>
</evidence>
<evidence type="ECO:0000313" key="1">
    <source>
        <dbReference type="EMBL" id="UUZ44750.1"/>
    </source>
</evidence>
<dbReference type="EMBL" id="CP087977">
    <property type="protein sequence ID" value="UUZ44750.1"/>
    <property type="molecule type" value="Genomic_DNA"/>
</dbReference>
<dbReference type="Proteomes" id="UP001059663">
    <property type="component" value="Chromosome"/>
</dbReference>
<proteinExistence type="predicted"/>
<organism evidence="1 2">
    <name type="scientific">Janibacter limosus</name>
    <dbReference type="NCBI Taxonomy" id="53458"/>
    <lineage>
        <taxon>Bacteria</taxon>
        <taxon>Bacillati</taxon>
        <taxon>Actinomycetota</taxon>
        <taxon>Actinomycetes</taxon>
        <taxon>Micrococcales</taxon>
        <taxon>Intrasporangiaceae</taxon>
        <taxon>Janibacter</taxon>
    </lineage>
</organism>
<sequence>MPALAALAVVTLIHLGARAVAPGGMVADVTQCCSCRSCCGSSSPRRPDPSRSSCA</sequence>
<name>A0AC61U3Y7_9MICO</name>
<accession>A0AC61U3Y7</accession>
<gene>
    <name evidence="1" type="ORF">LP422_21020</name>
</gene>